<dbReference type="Proteomes" id="UP000261420">
    <property type="component" value="Unplaced"/>
</dbReference>
<comment type="subcellular location">
    <subcellularLocation>
        <location evidence="1">Membrane</location>
    </subcellularLocation>
</comment>
<dbReference type="PANTHER" id="PTHR24100">
    <property type="entry name" value="BUTYROPHILIN"/>
    <property type="match status" value="1"/>
</dbReference>
<dbReference type="PANTHER" id="PTHR24100:SF151">
    <property type="entry name" value="ICOS LIGAND"/>
    <property type="match status" value="1"/>
</dbReference>
<dbReference type="AlphaFoldDB" id="A0A3B4TG33"/>
<evidence type="ECO:0000259" key="6">
    <source>
        <dbReference type="PROSITE" id="PS50835"/>
    </source>
</evidence>
<sequence>AKLTQHHCFYCSLKLMQIFEPVHERFRSGDEKAQYLICSHQPIVALTGDNVILPCCLEPAISAGTVEWTKPGLDPTNIHVHQDGRLEHRTQNPSYNYRTRLVKLSDEGKYRCYIPAVQKDAFVQLVVGSVSSPVVKATNSTFSGVVLHCESKGWYPEPELLWLDGEGKLLSAGPTETVRGPDDLYTVSSRVTVEKRHSNNFTCRVQQKIINQTRETQIHEYFILFVLLFCLAAFLFHCFECYVTTIPWWHVYVDHMIRCLTDFMTFC</sequence>
<evidence type="ECO:0000313" key="8">
    <source>
        <dbReference type="Proteomes" id="UP000261420"/>
    </source>
</evidence>
<dbReference type="InterPro" id="IPR036179">
    <property type="entry name" value="Ig-like_dom_sf"/>
</dbReference>
<dbReference type="GO" id="GO:0050852">
    <property type="term" value="P:T cell receptor signaling pathway"/>
    <property type="evidence" value="ECO:0007669"/>
    <property type="project" value="TreeGrafter"/>
</dbReference>
<dbReference type="Gene3D" id="2.60.40.10">
    <property type="entry name" value="Immunoglobulins"/>
    <property type="match status" value="2"/>
</dbReference>
<dbReference type="InterPro" id="IPR013783">
    <property type="entry name" value="Ig-like_fold"/>
</dbReference>
<dbReference type="SUPFAM" id="SSF48726">
    <property type="entry name" value="Immunoglobulin"/>
    <property type="match status" value="2"/>
</dbReference>
<dbReference type="Pfam" id="PF22705">
    <property type="entry name" value="C2-set_3"/>
    <property type="match status" value="1"/>
</dbReference>
<dbReference type="PROSITE" id="PS50835">
    <property type="entry name" value="IG_LIKE"/>
    <property type="match status" value="2"/>
</dbReference>
<organism evidence="7 8">
    <name type="scientific">Seriola dumerili</name>
    <name type="common">Greater amberjack</name>
    <name type="synonym">Caranx dumerili</name>
    <dbReference type="NCBI Taxonomy" id="41447"/>
    <lineage>
        <taxon>Eukaryota</taxon>
        <taxon>Metazoa</taxon>
        <taxon>Chordata</taxon>
        <taxon>Craniata</taxon>
        <taxon>Vertebrata</taxon>
        <taxon>Euteleostomi</taxon>
        <taxon>Actinopterygii</taxon>
        <taxon>Neopterygii</taxon>
        <taxon>Teleostei</taxon>
        <taxon>Neoteleostei</taxon>
        <taxon>Acanthomorphata</taxon>
        <taxon>Carangaria</taxon>
        <taxon>Carangiformes</taxon>
        <taxon>Carangidae</taxon>
        <taxon>Seriola</taxon>
    </lineage>
</organism>
<keyword evidence="3" id="KW-1133">Transmembrane helix</keyword>
<keyword evidence="8" id="KW-1185">Reference proteome</keyword>
<proteinExistence type="predicted"/>
<dbReference type="FunFam" id="2.60.40.10:FF:000088">
    <property type="entry name" value="Butyrophilin subfamily 1 member A1"/>
    <property type="match status" value="1"/>
</dbReference>
<protein>
    <recommendedName>
        <fullName evidence="6">Ig-like domain-containing protein</fullName>
    </recommendedName>
</protein>
<feature type="domain" description="Ig-like" evidence="6">
    <location>
        <begin position="21"/>
        <end position="114"/>
    </location>
</feature>
<evidence type="ECO:0000256" key="2">
    <source>
        <dbReference type="ARBA" id="ARBA00022692"/>
    </source>
</evidence>
<evidence type="ECO:0000256" key="3">
    <source>
        <dbReference type="ARBA" id="ARBA00022989"/>
    </source>
</evidence>
<dbReference type="GO" id="GO:0001817">
    <property type="term" value="P:regulation of cytokine production"/>
    <property type="evidence" value="ECO:0007669"/>
    <property type="project" value="TreeGrafter"/>
</dbReference>
<evidence type="ECO:0000256" key="4">
    <source>
        <dbReference type="ARBA" id="ARBA00023136"/>
    </source>
</evidence>
<dbReference type="InterPro" id="IPR050504">
    <property type="entry name" value="IgSF_BTN/MOG"/>
</dbReference>
<dbReference type="GeneTree" id="ENSGT01050000244843"/>
<keyword evidence="5" id="KW-0393">Immunoglobulin domain</keyword>
<dbReference type="GO" id="GO:0005102">
    <property type="term" value="F:signaling receptor binding"/>
    <property type="evidence" value="ECO:0007669"/>
    <property type="project" value="TreeGrafter"/>
</dbReference>
<reference evidence="7" key="2">
    <citation type="submission" date="2025-09" db="UniProtKB">
        <authorList>
            <consortium name="Ensembl"/>
        </authorList>
    </citation>
    <scope>IDENTIFICATION</scope>
</reference>
<dbReference type="Ensembl" id="ENSSDUT00000005247.1">
    <property type="protein sequence ID" value="ENSSDUP00000005146.1"/>
    <property type="gene ID" value="ENSSDUG00000003794.1"/>
</dbReference>
<name>A0A3B4TG33_SERDU</name>
<evidence type="ECO:0000313" key="7">
    <source>
        <dbReference type="Ensembl" id="ENSSDUP00000005146.1"/>
    </source>
</evidence>
<evidence type="ECO:0000256" key="5">
    <source>
        <dbReference type="ARBA" id="ARBA00023319"/>
    </source>
</evidence>
<keyword evidence="4" id="KW-0472">Membrane</keyword>
<dbReference type="InterPro" id="IPR053896">
    <property type="entry name" value="BTN3A2-like_Ig-C"/>
</dbReference>
<dbReference type="InterPro" id="IPR007110">
    <property type="entry name" value="Ig-like_dom"/>
</dbReference>
<evidence type="ECO:0000256" key="1">
    <source>
        <dbReference type="ARBA" id="ARBA00004370"/>
    </source>
</evidence>
<accession>A0A3B4TG33</accession>
<reference evidence="7" key="1">
    <citation type="submission" date="2025-08" db="UniProtKB">
        <authorList>
            <consortium name="Ensembl"/>
        </authorList>
    </citation>
    <scope>IDENTIFICATION</scope>
</reference>
<feature type="domain" description="Ig-like" evidence="6">
    <location>
        <begin position="115"/>
        <end position="219"/>
    </location>
</feature>
<keyword evidence="2" id="KW-0812">Transmembrane</keyword>
<dbReference type="GO" id="GO:0009897">
    <property type="term" value="C:external side of plasma membrane"/>
    <property type="evidence" value="ECO:0007669"/>
    <property type="project" value="TreeGrafter"/>
</dbReference>